<dbReference type="Pfam" id="PF01357">
    <property type="entry name" value="Expansin_C"/>
    <property type="match status" value="1"/>
</dbReference>
<dbReference type="GO" id="GO:0005576">
    <property type="term" value="C:extracellular region"/>
    <property type="evidence" value="ECO:0007669"/>
    <property type="project" value="InterPro"/>
</dbReference>
<dbReference type="PROSITE" id="PS50842">
    <property type="entry name" value="EXPANSIN_EG45"/>
    <property type="match status" value="1"/>
</dbReference>
<reference evidence="9 10" key="1">
    <citation type="submission" date="2018-04" db="EMBL/GenBank/DDBJ databases">
        <title>WGS assembly of Panicum hallii var. hallii HAL2.</title>
        <authorList>
            <person name="Lovell J."/>
            <person name="Jenkins J."/>
            <person name="Lowry D."/>
            <person name="Mamidi S."/>
            <person name="Sreedasyam A."/>
            <person name="Weng X."/>
            <person name="Barry K."/>
            <person name="Bonette J."/>
            <person name="Campitelli B."/>
            <person name="Daum C."/>
            <person name="Gordon S."/>
            <person name="Gould B."/>
            <person name="Lipzen A."/>
            <person name="MacQueen A."/>
            <person name="Palacio-Mejia J."/>
            <person name="Plott C."/>
            <person name="Shakirov E."/>
            <person name="Shu S."/>
            <person name="Yoshinaga Y."/>
            <person name="Zane M."/>
            <person name="Rokhsar D."/>
            <person name="Grimwood J."/>
            <person name="Schmutz J."/>
            <person name="Juenger T."/>
        </authorList>
    </citation>
    <scope>NUCLEOTIDE SEQUENCE [LARGE SCALE GENOMIC DNA]</scope>
    <source>
        <strain evidence="10">cv. HAL2</strain>
    </source>
</reference>
<evidence type="ECO:0000313" key="9">
    <source>
        <dbReference type="EMBL" id="PUZ72138.1"/>
    </source>
</evidence>
<comment type="subcellular location">
    <subcellularLocation>
        <location evidence="1">Secreted</location>
        <location evidence="1">Cell wall</location>
    </subcellularLocation>
</comment>
<dbReference type="Pfam" id="PF03330">
    <property type="entry name" value="DPBB_1"/>
    <property type="match status" value="1"/>
</dbReference>
<dbReference type="STRING" id="1504633.A0A2T7EWE5"/>
<keyword evidence="2" id="KW-0134">Cell wall</keyword>
<dbReference type="Proteomes" id="UP000244336">
    <property type="component" value="Chromosome 2"/>
</dbReference>
<accession>A0A2T7EWE5</accession>
<keyword evidence="3" id="KW-0964">Secreted</keyword>
<dbReference type="SUPFAM" id="SSF49590">
    <property type="entry name" value="PHL pollen allergen"/>
    <property type="match status" value="1"/>
</dbReference>
<keyword evidence="4" id="KW-0325">Glycoprotein</keyword>
<gene>
    <name evidence="9" type="ORF">GQ55_2G369000</name>
</gene>
<dbReference type="GO" id="GO:0071555">
    <property type="term" value="P:cell wall organization"/>
    <property type="evidence" value="ECO:0007669"/>
    <property type="project" value="UniProtKB-KW"/>
</dbReference>
<comment type="similarity">
    <text evidence="6">Belongs to the expansin family.</text>
</comment>
<feature type="domain" description="Expansin-like EG45" evidence="7">
    <location>
        <begin position="90"/>
        <end position="194"/>
    </location>
</feature>
<dbReference type="PANTHER" id="PTHR31692:SF92">
    <property type="entry name" value="EXPANSIN-LIKE B1"/>
    <property type="match status" value="1"/>
</dbReference>
<evidence type="ECO:0000256" key="1">
    <source>
        <dbReference type="ARBA" id="ARBA00004191"/>
    </source>
</evidence>
<evidence type="ECO:0000256" key="4">
    <source>
        <dbReference type="ARBA" id="ARBA00023180"/>
    </source>
</evidence>
<dbReference type="InterPro" id="IPR007118">
    <property type="entry name" value="Expan_Lol_pI"/>
</dbReference>
<dbReference type="SUPFAM" id="SSF50685">
    <property type="entry name" value="Barwin-like endoglucanases"/>
    <property type="match status" value="1"/>
</dbReference>
<dbReference type="InterPro" id="IPR007112">
    <property type="entry name" value="Expansin/allergen_DPBB_dom"/>
</dbReference>
<dbReference type="OrthoDB" id="5823761at2759"/>
<evidence type="ECO:0008006" key="11">
    <source>
        <dbReference type="Google" id="ProtNLM"/>
    </source>
</evidence>
<name>A0A2T7EWE5_9POAL</name>
<sequence>MEQGRFAPIPFNILLAGKHLAFPKGMDILEDLLSSSFSSLNWMQMPRLSCSMPDSDCNFCGSQLLTWLDANFTVSKAVYYPNSDTKGTETGACEYGAFGATLNNGDVSASASLYRNGVGCGACYQVRCTNPYYCSPSGVTIVITDSGASDGTDFILSQHALAGMGQNKDAGATLLNLGYVGIEYRRVPCIYPGKNIIFKITESSHFPYYFEFEIWYQQGNQDIIAVQLCEIVNLTCQLLSRTHGAVWAAVSPPSGPLSIRMLFSSGAPHGGSQKWLVPTSIIPQNWTAGATYDSGVQVQLQ</sequence>
<dbReference type="PROSITE" id="PS50843">
    <property type="entry name" value="EXPANSIN_CBD"/>
    <property type="match status" value="1"/>
</dbReference>
<dbReference type="AlphaFoldDB" id="A0A2T7EWE5"/>
<protein>
    <recommendedName>
        <fullName evidence="11">Expansin-like EG45 domain-containing protein</fullName>
    </recommendedName>
</protein>
<dbReference type="EMBL" id="CM009750">
    <property type="protein sequence ID" value="PUZ72138.1"/>
    <property type="molecule type" value="Genomic_DNA"/>
</dbReference>
<keyword evidence="10" id="KW-1185">Reference proteome</keyword>
<organism evidence="9 10">
    <name type="scientific">Panicum hallii var. hallii</name>
    <dbReference type="NCBI Taxonomy" id="1504633"/>
    <lineage>
        <taxon>Eukaryota</taxon>
        <taxon>Viridiplantae</taxon>
        <taxon>Streptophyta</taxon>
        <taxon>Embryophyta</taxon>
        <taxon>Tracheophyta</taxon>
        <taxon>Spermatophyta</taxon>
        <taxon>Magnoliopsida</taxon>
        <taxon>Liliopsida</taxon>
        <taxon>Poales</taxon>
        <taxon>Poaceae</taxon>
        <taxon>PACMAD clade</taxon>
        <taxon>Panicoideae</taxon>
        <taxon>Panicodae</taxon>
        <taxon>Paniceae</taxon>
        <taxon>Panicinae</taxon>
        <taxon>Panicum</taxon>
        <taxon>Panicum sect. Panicum</taxon>
    </lineage>
</organism>
<evidence type="ECO:0000256" key="3">
    <source>
        <dbReference type="ARBA" id="ARBA00022525"/>
    </source>
</evidence>
<feature type="domain" description="Expansin-like CBD" evidence="8">
    <location>
        <begin position="208"/>
        <end position="294"/>
    </location>
</feature>
<dbReference type="CDD" id="cd22277">
    <property type="entry name" value="DPBB_EXLB_N"/>
    <property type="match status" value="1"/>
</dbReference>
<evidence type="ECO:0000259" key="7">
    <source>
        <dbReference type="PROSITE" id="PS50842"/>
    </source>
</evidence>
<proteinExistence type="inferred from homology"/>
<dbReference type="PRINTS" id="PR01225">
    <property type="entry name" value="EXPANSNFAMLY"/>
</dbReference>
<evidence type="ECO:0000259" key="8">
    <source>
        <dbReference type="PROSITE" id="PS50843"/>
    </source>
</evidence>
<evidence type="ECO:0000256" key="5">
    <source>
        <dbReference type="ARBA" id="ARBA00023316"/>
    </source>
</evidence>
<dbReference type="Gene3D" id="2.60.40.760">
    <property type="entry name" value="Expansin, cellulose-binding-like domain"/>
    <property type="match status" value="1"/>
</dbReference>
<evidence type="ECO:0000256" key="2">
    <source>
        <dbReference type="ARBA" id="ARBA00022512"/>
    </source>
</evidence>
<dbReference type="Gramene" id="PUZ72138">
    <property type="protein sequence ID" value="PUZ72138"/>
    <property type="gene ID" value="GQ55_2G369000"/>
</dbReference>
<dbReference type="InterPro" id="IPR036749">
    <property type="entry name" value="Expansin_CBD_sf"/>
</dbReference>
<dbReference type="Gene3D" id="2.40.40.10">
    <property type="entry name" value="RlpA-like domain"/>
    <property type="match status" value="1"/>
</dbReference>
<dbReference type="InterPro" id="IPR007117">
    <property type="entry name" value="Expansin_CBD"/>
</dbReference>
<keyword evidence="5" id="KW-0961">Cell wall biogenesis/degradation</keyword>
<dbReference type="PANTHER" id="PTHR31692">
    <property type="entry name" value="EXPANSIN-B3"/>
    <property type="match status" value="1"/>
</dbReference>
<evidence type="ECO:0000256" key="6">
    <source>
        <dbReference type="RuleBase" id="RU003460"/>
    </source>
</evidence>
<evidence type="ECO:0000313" key="10">
    <source>
        <dbReference type="Proteomes" id="UP000244336"/>
    </source>
</evidence>
<dbReference type="InterPro" id="IPR036908">
    <property type="entry name" value="RlpA-like_sf"/>
</dbReference>
<dbReference type="InterPro" id="IPR009009">
    <property type="entry name" value="RlpA-like_DPBB"/>
</dbReference>